<dbReference type="RefSeq" id="WP_046221615.1">
    <property type="nucleotide sequence ID" value="NZ_JWYV01000015.1"/>
</dbReference>
<feature type="transmembrane region" description="Helical" evidence="5">
    <location>
        <begin position="127"/>
        <end position="144"/>
    </location>
</feature>
<dbReference type="PATRIC" id="fig|265726.11.peg.1447"/>
<comment type="caution">
    <text evidence="7">The sequence shown here is derived from an EMBL/GenBank/DDBJ whole genome shotgun (WGS) entry which is preliminary data.</text>
</comment>
<evidence type="ECO:0000313" key="8">
    <source>
        <dbReference type="Proteomes" id="UP000033633"/>
    </source>
</evidence>
<proteinExistence type="predicted"/>
<feature type="transmembrane region" description="Helical" evidence="5">
    <location>
        <begin position="180"/>
        <end position="198"/>
    </location>
</feature>
<keyword evidence="8" id="KW-1185">Reference proteome</keyword>
<feature type="domain" description="EamA" evidence="6">
    <location>
        <begin position="151"/>
        <end position="292"/>
    </location>
</feature>
<dbReference type="InterPro" id="IPR037185">
    <property type="entry name" value="EmrE-like"/>
</dbReference>
<dbReference type="GO" id="GO:0016020">
    <property type="term" value="C:membrane"/>
    <property type="evidence" value="ECO:0007669"/>
    <property type="project" value="UniProtKB-SubCell"/>
</dbReference>
<dbReference type="EMBL" id="JWYV01000015">
    <property type="protein sequence ID" value="KKC98829.1"/>
    <property type="molecule type" value="Genomic_DNA"/>
</dbReference>
<keyword evidence="2 5" id="KW-0812">Transmembrane</keyword>
<dbReference type="PANTHER" id="PTHR22911">
    <property type="entry name" value="ACYL-MALONYL CONDENSING ENZYME-RELATED"/>
    <property type="match status" value="1"/>
</dbReference>
<feature type="transmembrane region" description="Helical" evidence="5">
    <location>
        <begin position="38"/>
        <end position="60"/>
    </location>
</feature>
<comment type="subcellular location">
    <subcellularLocation>
        <location evidence="1">Membrane</location>
        <topology evidence="1">Multi-pass membrane protein</topology>
    </subcellularLocation>
</comment>
<feature type="transmembrane region" description="Helical" evidence="5">
    <location>
        <begin position="248"/>
        <end position="266"/>
    </location>
</feature>
<evidence type="ECO:0000259" key="6">
    <source>
        <dbReference type="Pfam" id="PF00892"/>
    </source>
</evidence>
<evidence type="ECO:0000256" key="1">
    <source>
        <dbReference type="ARBA" id="ARBA00004141"/>
    </source>
</evidence>
<dbReference type="PANTHER" id="PTHR22911:SF6">
    <property type="entry name" value="SOLUTE CARRIER FAMILY 35 MEMBER G1"/>
    <property type="match status" value="1"/>
</dbReference>
<dbReference type="SUPFAM" id="SSF103481">
    <property type="entry name" value="Multidrug resistance efflux transporter EmrE"/>
    <property type="match status" value="2"/>
</dbReference>
<feature type="transmembrane region" description="Helical" evidence="5">
    <location>
        <begin position="278"/>
        <end position="298"/>
    </location>
</feature>
<dbReference type="STRING" id="265726.KY46_15970"/>
<name>A0A0F5VBG1_9GAMM</name>
<keyword evidence="3 5" id="KW-1133">Transmembrane helix</keyword>
<evidence type="ECO:0000256" key="5">
    <source>
        <dbReference type="SAM" id="Phobius"/>
    </source>
</evidence>
<dbReference type="Pfam" id="PF00892">
    <property type="entry name" value="EamA"/>
    <property type="match status" value="2"/>
</dbReference>
<dbReference type="AlphaFoldDB" id="A0A0F5VBG1"/>
<dbReference type="Proteomes" id="UP000033633">
    <property type="component" value="Unassembled WGS sequence"/>
</dbReference>
<feature type="domain" description="EamA" evidence="6">
    <location>
        <begin position="8"/>
        <end position="137"/>
    </location>
</feature>
<dbReference type="OrthoDB" id="6019878at2"/>
<feature type="transmembrane region" description="Helical" evidence="5">
    <location>
        <begin position="218"/>
        <end position="236"/>
    </location>
</feature>
<sequence>MTTDLRPLFFMLASTFSLSVNGLVSKLLTDFISVEMLSFLRFSLPAVLLMWLMSLTQWAVPDSKKLWQSLGIRAFCVAAAQLCFLYSLSHLSLMETVVLFSTGPLFIPVLEKLLFHTRIPAMTVMNLTITFLGVVLMAGNAGGFSLRPELIVGVAAGVFNAGSQVSLYRVSKGSMSAFGLNAWCFTLASLMLLPLVLFTHSTDRLAASWQQLTDLQSLLLPSLLLLAVCIVNTQVFRVKAYRLVESGSSLAPLILTNLLFAFLWQVSFFEQTLMWNKVVGISLIVLATLLNTFGPVWLRQRQARLG</sequence>
<protein>
    <submittedName>
        <fullName evidence="7">Membrane protein</fullName>
    </submittedName>
</protein>
<reference evidence="7 8" key="1">
    <citation type="submission" date="2014-12" db="EMBL/GenBank/DDBJ databases">
        <title>Mercury Reductase activity and rhizosphere competence traits in the genome of root associated Photobacterium halotolerans MELD1.</title>
        <authorList>
            <person name="Mathew D.C."/>
            <person name="Huang C.-C."/>
        </authorList>
    </citation>
    <scope>NUCLEOTIDE SEQUENCE [LARGE SCALE GENOMIC DNA]</scope>
    <source>
        <strain evidence="7 8">MELD1</strain>
    </source>
</reference>
<gene>
    <name evidence="7" type="ORF">KY46_15970</name>
</gene>
<evidence type="ECO:0000256" key="3">
    <source>
        <dbReference type="ARBA" id="ARBA00022989"/>
    </source>
</evidence>
<evidence type="ECO:0000256" key="4">
    <source>
        <dbReference type="ARBA" id="ARBA00023136"/>
    </source>
</evidence>
<accession>A0A0F5VBG1</accession>
<evidence type="ECO:0000313" key="7">
    <source>
        <dbReference type="EMBL" id="KKC98829.1"/>
    </source>
</evidence>
<keyword evidence="4 5" id="KW-0472">Membrane</keyword>
<dbReference type="InterPro" id="IPR000620">
    <property type="entry name" value="EamA_dom"/>
</dbReference>
<organism evidence="7 8">
    <name type="scientific">Photobacterium halotolerans</name>
    <dbReference type="NCBI Taxonomy" id="265726"/>
    <lineage>
        <taxon>Bacteria</taxon>
        <taxon>Pseudomonadati</taxon>
        <taxon>Pseudomonadota</taxon>
        <taxon>Gammaproteobacteria</taxon>
        <taxon>Vibrionales</taxon>
        <taxon>Vibrionaceae</taxon>
        <taxon>Photobacterium</taxon>
    </lineage>
</organism>
<evidence type="ECO:0000256" key="2">
    <source>
        <dbReference type="ARBA" id="ARBA00022692"/>
    </source>
</evidence>